<dbReference type="InterPro" id="IPR055358">
    <property type="entry name" value="CHCR"/>
</dbReference>
<feature type="domain" description="TIR" evidence="3">
    <location>
        <begin position="16"/>
        <end position="182"/>
    </location>
</feature>
<dbReference type="Pfam" id="PF01582">
    <property type="entry name" value="TIR"/>
    <property type="match status" value="2"/>
</dbReference>
<dbReference type="Proteomes" id="UP000796880">
    <property type="component" value="Unassembled WGS sequence"/>
</dbReference>
<dbReference type="InterPro" id="IPR000157">
    <property type="entry name" value="TIR_dom"/>
</dbReference>
<dbReference type="InterPro" id="IPR011990">
    <property type="entry name" value="TPR-like_helical_dom_sf"/>
</dbReference>
<dbReference type="GO" id="GO:0009507">
    <property type="term" value="C:chloroplast"/>
    <property type="evidence" value="ECO:0007669"/>
    <property type="project" value="TreeGrafter"/>
</dbReference>
<proteinExistence type="predicted"/>
<dbReference type="SMART" id="SM00299">
    <property type="entry name" value="CLH"/>
    <property type="match status" value="2"/>
</dbReference>
<dbReference type="SUPFAM" id="SSF52200">
    <property type="entry name" value="Toll/Interleukin receptor TIR domain"/>
    <property type="match status" value="2"/>
</dbReference>
<dbReference type="Gene3D" id="1.25.40.10">
    <property type="entry name" value="Tetratricopeptide repeat domain"/>
    <property type="match status" value="1"/>
</dbReference>
<dbReference type="GO" id="GO:0071439">
    <property type="term" value="C:clathrin complex"/>
    <property type="evidence" value="ECO:0007669"/>
    <property type="project" value="TreeGrafter"/>
</dbReference>
<dbReference type="PANTHER" id="PTHR10292">
    <property type="entry name" value="CLATHRIN HEAVY CHAIN RELATED"/>
    <property type="match status" value="1"/>
</dbReference>
<dbReference type="InterPro" id="IPR035897">
    <property type="entry name" value="Toll_tir_struct_dom_sf"/>
</dbReference>
<evidence type="ECO:0000313" key="4">
    <source>
        <dbReference type="EMBL" id="KAF3449316.1"/>
    </source>
</evidence>
<comment type="caution">
    <text evidence="4">The sequence shown here is derived from an EMBL/GenBank/DDBJ whole genome shotgun (WGS) entry which is preliminary data.</text>
</comment>
<dbReference type="PROSITE" id="PS50236">
    <property type="entry name" value="CHCR"/>
    <property type="match status" value="1"/>
</dbReference>
<dbReference type="GO" id="GO:0006886">
    <property type="term" value="P:intracellular protein transport"/>
    <property type="evidence" value="ECO:0007669"/>
    <property type="project" value="UniProtKB-UniRule"/>
</dbReference>
<feature type="domain" description="TIR" evidence="3">
    <location>
        <begin position="509"/>
        <end position="670"/>
    </location>
</feature>
<feature type="repeat" description="CHCR" evidence="2">
    <location>
        <begin position="235"/>
        <end position="375"/>
    </location>
</feature>
<dbReference type="FunFam" id="3.40.50.10140:FF:000007">
    <property type="entry name" value="Disease resistance protein (TIR-NBS-LRR class)"/>
    <property type="match status" value="1"/>
</dbReference>
<dbReference type="PANTHER" id="PTHR10292:SF1">
    <property type="entry name" value="CLATHRIN HEAVY CHAIN"/>
    <property type="match status" value="1"/>
</dbReference>
<evidence type="ECO:0000256" key="2">
    <source>
        <dbReference type="PROSITE-ProRule" id="PRU01006"/>
    </source>
</evidence>
<dbReference type="GO" id="GO:0006898">
    <property type="term" value="P:receptor-mediated endocytosis"/>
    <property type="evidence" value="ECO:0007669"/>
    <property type="project" value="TreeGrafter"/>
</dbReference>
<sequence length="678" mass="77110">MTSSSSSSNSNKLPLKIHDVFLSFRGEDTRNGFTSHLYHALVREGIRTFMDDGNLVSGKAISTELMKAIQGSRSSVVILSERYAFSSWCMRELCKIVECMDTSGLMVIPIFYHVDPSHVRKLTGRYKDAFRKHEKNDELDSEMEIWRDALKRVGHISGWTIAETDVEATIIMDFTAKISSLLDIRKELAQELARRSRLQNVVYVDHDLVNPANAPSVVGKLLDGECPEEFIKGYILPIRCLLPVEQLVKECDTRNRLGLLTEFLEQLVREGSQDVHLHNALGKIKIDSNNNPEHFLTTNQHYDSHVLGEYCESRQDPTLADLAYRRGQCDEKLINVTNTNSLLKPEARYVAERMDEVIYNGLLPQKLTELLENIVLQTSTISGNSDLHGLLMLNAMKEDPTRVMDYINRLDNFDGPAFGLLTQEAQLYEEAFAIYKKFKLNVDAVNVLLDKIRNIGRAVVFACSVKEAAVWSLVRKAQEENAKRGHHHNFENEPVDFYRSLERKKTAAADYDVFLSFCHDENIFDFECHLLKALVGKVIRTFHALEGELMMEGESTKALVRSRSSVIILTEEYVFSAECSEDLYKIVECMETCGLIVVLIFYHISPGQVRRLIGSYPFKVLEEWQGLNLNEKNWSNTLKTVANISGWTIEETDNEGKIIENVVADISSVLESTKDFKP</sequence>
<gene>
    <name evidence="4" type="ORF">FNV43_RR10044</name>
</gene>
<organism evidence="4 5">
    <name type="scientific">Rhamnella rubrinervis</name>
    <dbReference type="NCBI Taxonomy" id="2594499"/>
    <lineage>
        <taxon>Eukaryota</taxon>
        <taxon>Viridiplantae</taxon>
        <taxon>Streptophyta</taxon>
        <taxon>Embryophyta</taxon>
        <taxon>Tracheophyta</taxon>
        <taxon>Spermatophyta</taxon>
        <taxon>Magnoliopsida</taxon>
        <taxon>eudicotyledons</taxon>
        <taxon>Gunneridae</taxon>
        <taxon>Pentapetalae</taxon>
        <taxon>rosids</taxon>
        <taxon>fabids</taxon>
        <taxon>Rosales</taxon>
        <taxon>Rhamnaceae</taxon>
        <taxon>rhamnoid group</taxon>
        <taxon>Rhamneae</taxon>
        <taxon>Rhamnella</taxon>
    </lineage>
</organism>
<dbReference type="EMBL" id="VOIH02000004">
    <property type="protein sequence ID" value="KAF3449316.1"/>
    <property type="molecule type" value="Genomic_DNA"/>
</dbReference>
<dbReference type="OrthoDB" id="1735974at2759"/>
<keyword evidence="5" id="KW-1185">Reference proteome</keyword>
<evidence type="ECO:0000259" key="3">
    <source>
        <dbReference type="PROSITE" id="PS50104"/>
    </source>
</evidence>
<dbReference type="InterPro" id="IPR016024">
    <property type="entry name" value="ARM-type_fold"/>
</dbReference>
<dbReference type="SUPFAM" id="SSF48371">
    <property type="entry name" value="ARM repeat"/>
    <property type="match status" value="2"/>
</dbReference>
<accession>A0A8K0MKC4</accession>
<dbReference type="Pfam" id="PF00637">
    <property type="entry name" value="Clathrin"/>
    <property type="match status" value="2"/>
</dbReference>
<dbReference type="AlphaFoldDB" id="A0A8K0MKC4"/>
<dbReference type="GO" id="GO:0007165">
    <property type="term" value="P:signal transduction"/>
    <property type="evidence" value="ECO:0007669"/>
    <property type="project" value="InterPro"/>
</dbReference>
<dbReference type="SMART" id="SM00255">
    <property type="entry name" value="TIR"/>
    <property type="match status" value="2"/>
</dbReference>
<protein>
    <recommendedName>
        <fullName evidence="3">TIR domain-containing protein</fullName>
    </recommendedName>
</protein>
<dbReference type="GO" id="GO:0009506">
    <property type="term" value="C:plasmodesma"/>
    <property type="evidence" value="ECO:0007669"/>
    <property type="project" value="TreeGrafter"/>
</dbReference>
<dbReference type="GO" id="GO:0005886">
    <property type="term" value="C:plasma membrane"/>
    <property type="evidence" value="ECO:0007669"/>
    <property type="project" value="TreeGrafter"/>
</dbReference>
<reference evidence="4" key="1">
    <citation type="submission" date="2020-03" db="EMBL/GenBank/DDBJ databases">
        <title>A high-quality chromosome-level genome assembly of a woody plant with both climbing and erect habits, Rhamnella rubrinervis.</title>
        <authorList>
            <person name="Lu Z."/>
            <person name="Yang Y."/>
            <person name="Zhu X."/>
            <person name="Sun Y."/>
        </authorList>
    </citation>
    <scope>NUCLEOTIDE SEQUENCE</scope>
    <source>
        <strain evidence="4">BYM</strain>
        <tissue evidence="4">Leaf</tissue>
    </source>
</reference>
<dbReference type="Gene3D" id="3.40.50.10140">
    <property type="entry name" value="Toll/interleukin-1 receptor homology (TIR) domain"/>
    <property type="match status" value="2"/>
</dbReference>
<evidence type="ECO:0000313" key="5">
    <source>
        <dbReference type="Proteomes" id="UP000796880"/>
    </source>
</evidence>
<name>A0A8K0MKC4_9ROSA</name>
<dbReference type="PROSITE" id="PS50104">
    <property type="entry name" value="TIR"/>
    <property type="match status" value="2"/>
</dbReference>
<keyword evidence="1" id="KW-0520">NAD</keyword>
<evidence type="ECO:0000256" key="1">
    <source>
        <dbReference type="ARBA" id="ARBA00023027"/>
    </source>
</evidence>
<dbReference type="InterPro" id="IPR000547">
    <property type="entry name" value="Clathrin_H-chain/VPS_repeat"/>
</dbReference>
<dbReference type="GO" id="GO:0032051">
    <property type="term" value="F:clathrin light chain binding"/>
    <property type="evidence" value="ECO:0007669"/>
    <property type="project" value="TreeGrafter"/>
</dbReference>
<dbReference type="GO" id="GO:0005794">
    <property type="term" value="C:Golgi apparatus"/>
    <property type="evidence" value="ECO:0007669"/>
    <property type="project" value="TreeGrafter"/>
</dbReference>